<name>H6LKP9_ACEWD</name>
<reference evidence="3 4" key="2">
    <citation type="journal article" date="2012" name="PLoS ONE">
        <title>An ancient pathway combining carbon dioxide fixation with the generation and utilization of a sodium ion gradient for ATP synthesis.</title>
        <authorList>
            <person name="Poehlein A."/>
            <person name="Schmidt S."/>
            <person name="Kaster A.K."/>
            <person name="Goenrich M."/>
            <person name="Vollmers J."/>
            <person name="Thurmer A."/>
            <person name="Bertsch J."/>
            <person name="Schuchmann K."/>
            <person name="Voigt B."/>
            <person name="Hecker M."/>
            <person name="Daniel R."/>
            <person name="Thauer R.K."/>
            <person name="Gottschalk G."/>
            <person name="Muller V."/>
        </authorList>
    </citation>
    <scope>NUCLEOTIDE SEQUENCE [LARGE SCALE GENOMIC DNA]</scope>
    <source>
        <strain evidence="4">ATCC 29683 / DSM 1030 / JCM 2381 / KCTC 1655 / WB1</strain>
    </source>
</reference>
<evidence type="ECO:0000313" key="4">
    <source>
        <dbReference type="Proteomes" id="UP000007177"/>
    </source>
</evidence>
<dbReference type="EC" id="2.3.1.-" evidence="3"/>
<dbReference type="Proteomes" id="UP000007177">
    <property type="component" value="Chromosome"/>
</dbReference>
<dbReference type="EMBL" id="CP002987">
    <property type="protein sequence ID" value="AFA48841.1"/>
    <property type="molecule type" value="Genomic_DNA"/>
</dbReference>
<accession>H6LKP9</accession>
<dbReference type="STRING" id="931626.Awo_c20630"/>
<dbReference type="OrthoDB" id="9793389at2"/>
<keyword evidence="3" id="KW-0808">Transferase</keyword>
<protein>
    <submittedName>
        <fullName evidence="3">Acetyltransferase GNAT family</fullName>
        <ecNumber evidence="3">2.3.1.-</ecNumber>
    </submittedName>
</protein>
<dbReference type="CDD" id="cd04301">
    <property type="entry name" value="NAT_SF"/>
    <property type="match status" value="1"/>
</dbReference>
<keyword evidence="3" id="KW-0012">Acyltransferase</keyword>
<dbReference type="InterPro" id="IPR000182">
    <property type="entry name" value="GNAT_dom"/>
</dbReference>
<dbReference type="Pfam" id="PF14542">
    <property type="entry name" value="Acetyltransf_CG"/>
    <property type="match status" value="1"/>
</dbReference>
<dbReference type="InterPro" id="IPR045057">
    <property type="entry name" value="Gcn5-rel_NAT"/>
</dbReference>
<dbReference type="InterPro" id="IPR031165">
    <property type="entry name" value="GNAT_YJDJ"/>
</dbReference>
<dbReference type="KEGG" id="awo:Awo_c20630"/>
<dbReference type="GO" id="GO:0016747">
    <property type="term" value="F:acyltransferase activity, transferring groups other than amino-acyl groups"/>
    <property type="evidence" value="ECO:0007669"/>
    <property type="project" value="InterPro"/>
</dbReference>
<evidence type="ECO:0000259" key="1">
    <source>
        <dbReference type="PROSITE" id="PS51186"/>
    </source>
</evidence>
<organism evidence="3 4">
    <name type="scientific">Acetobacterium woodii (strain ATCC 29683 / DSM 1030 / JCM 2381 / KCTC 1655 / WB1)</name>
    <dbReference type="NCBI Taxonomy" id="931626"/>
    <lineage>
        <taxon>Bacteria</taxon>
        <taxon>Bacillati</taxon>
        <taxon>Bacillota</taxon>
        <taxon>Clostridia</taxon>
        <taxon>Eubacteriales</taxon>
        <taxon>Eubacteriaceae</taxon>
        <taxon>Acetobacterium</taxon>
    </lineage>
</organism>
<feature type="domain" description="N-acetyltransferase" evidence="1">
    <location>
        <begin position="1"/>
        <end position="102"/>
    </location>
</feature>
<evidence type="ECO:0000259" key="2">
    <source>
        <dbReference type="PROSITE" id="PS51729"/>
    </source>
</evidence>
<dbReference type="PROSITE" id="PS51729">
    <property type="entry name" value="GNAT_YJDJ"/>
    <property type="match status" value="1"/>
</dbReference>
<dbReference type="AlphaFoldDB" id="H6LKP9"/>
<gene>
    <name evidence="3" type="ordered locus">Awo_c20630</name>
</gene>
<dbReference type="Gene3D" id="3.40.630.30">
    <property type="match status" value="1"/>
</dbReference>
<dbReference type="InterPro" id="IPR016181">
    <property type="entry name" value="Acyl_CoA_acyltransferase"/>
</dbReference>
<dbReference type="PANTHER" id="PTHR31435">
    <property type="entry name" value="PROTEIN NATD1"/>
    <property type="match status" value="1"/>
</dbReference>
<dbReference type="HOGENOM" id="CLU_132888_2_2_9"/>
<dbReference type="SUPFAM" id="SSF55729">
    <property type="entry name" value="Acyl-CoA N-acyltransferases (Nat)"/>
    <property type="match status" value="1"/>
</dbReference>
<feature type="domain" description="N-acetyltransferase" evidence="2">
    <location>
        <begin position="6"/>
        <end position="93"/>
    </location>
</feature>
<dbReference type="PROSITE" id="PS51186">
    <property type="entry name" value="GNAT"/>
    <property type="match status" value="1"/>
</dbReference>
<reference evidence="4" key="1">
    <citation type="submission" date="2011-07" db="EMBL/GenBank/DDBJ databases">
        <title>Complete genome sequence of Acetobacterium woodii.</title>
        <authorList>
            <person name="Poehlein A."/>
            <person name="Schmidt S."/>
            <person name="Kaster A.-K."/>
            <person name="Goenrich M."/>
            <person name="Vollmers J."/>
            <person name="Thuermer A."/>
            <person name="Gottschalk G."/>
            <person name="Thauer R.K."/>
            <person name="Daniel R."/>
            <person name="Mueller V."/>
        </authorList>
    </citation>
    <scope>NUCLEOTIDE SEQUENCE [LARGE SCALE GENOMIC DNA]</scope>
    <source>
        <strain evidence="4">ATCC 29683 / DSM 1030 / JCM 2381 / KCTC 1655 / WB1</strain>
    </source>
</reference>
<dbReference type="eggNOG" id="COG2388">
    <property type="taxonomic scope" value="Bacteria"/>
</dbReference>
<dbReference type="RefSeq" id="WP_014356441.1">
    <property type="nucleotide sequence ID" value="NC_016894.1"/>
</dbReference>
<proteinExistence type="predicted"/>
<sequence>MKINYQHESEDKRVAAYWNNQEVGECAYSSNGPKCWIINHTYVKPEFRGNKIAVKLVENIVEIAKENRVKIIPLCPFAFNEFSRKEAYHEMNYVGDSKEMTD</sequence>
<evidence type="ECO:0000313" key="3">
    <source>
        <dbReference type="EMBL" id="AFA48841.1"/>
    </source>
</evidence>
<dbReference type="PANTHER" id="PTHR31435:SF10">
    <property type="entry name" value="BSR4717 PROTEIN"/>
    <property type="match status" value="1"/>
</dbReference>
<keyword evidence="4" id="KW-1185">Reference proteome</keyword>